<keyword evidence="5" id="KW-1133">Transmembrane helix</keyword>
<comment type="catalytic activity">
    <reaction evidence="4">
        <text>an N-acyl-L-alpha-aminoacyl-tRNA + H2O = an N-acyl-L-amino acid + a tRNA + H(+)</text>
        <dbReference type="Rhea" id="RHEA:54448"/>
        <dbReference type="Rhea" id="RHEA-COMP:10123"/>
        <dbReference type="Rhea" id="RHEA-COMP:13883"/>
        <dbReference type="ChEBI" id="CHEBI:15377"/>
        <dbReference type="ChEBI" id="CHEBI:15378"/>
        <dbReference type="ChEBI" id="CHEBI:59874"/>
        <dbReference type="ChEBI" id="CHEBI:78442"/>
        <dbReference type="ChEBI" id="CHEBI:138191"/>
        <dbReference type="EC" id="3.1.1.29"/>
    </reaction>
</comment>
<gene>
    <name evidence="6" type="ORF">g.12920</name>
</gene>
<dbReference type="InterPro" id="IPR023476">
    <property type="entry name" value="Pep_tRNA_hydro_II_dom_sf"/>
</dbReference>
<dbReference type="PANTHER" id="PTHR12649:SF11">
    <property type="entry name" value="PEPTIDYL-TRNA HYDROLASE 2, MITOCHONDRIAL"/>
    <property type="match status" value="1"/>
</dbReference>
<accession>A0A1B6FWV5</accession>
<dbReference type="SUPFAM" id="SSF102462">
    <property type="entry name" value="Peptidyl-tRNA hydrolase II"/>
    <property type="match status" value="1"/>
</dbReference>
<proteinExistence type="inferred from homology"/>
<evidence type="ECO:0000256" key="3">
    <source>
        <dbReference type="ARBA" id="ARBA00038050"/>
    </source>
</evidence>
<dbReference type="AlphaFoldDB" id="A0A1B6FWV5"/>
<comment type="similarity">
    <text evidence="3">Belongs to the PTH2 family.</text>
</comment>
<dbReference type="NCBIfam" id="TIGR00283">
    <property type="entry name" value="arch_pth2"/>
    <property type="match status" value="1"/>
</dbReference>
<organism evidence="6">
    <name type="scientific">Cuerna arida</name>
    <dbReference type="NCBI Taxonomy" id="1464854"/>
    <lineage>
        <taxon>Eukaryota</taxon>
        <taxon>Metazoa</taxon>
        <taxon>Ecdysozoa</taxon>
        <taxon>Arthropoda</taxon>
        <taxon>Hexapoda</taxon>
        <taxon>Insecta</taxon>
        <taxon>Pterygota</taxon>
        <taxon>Neoptera</taxon>
        <taxon>Paraneoptera</taxon>
        <taxon>Hemiptera</taxon>
        <taxon>Auchenorrhyncha</taxon>
        <taxon>Membracoidea</taxon>
        <taxon>Cicadellidae</taxon>
        <taxon>Cicadellinae</taxon>
        <taxon>Proconiini</taxon>
        <taxon>Cuerna</taxon>
    </lineage>
</organism>
<sequence>MDSTKLAVSATSFVVGVVAALLVRIGLRGVFVRALTTRNSWRDTKMVMVVRSDLVIGRNKAAAQCAHAAINCYKRALTDAPKDLHRWETQGQTKVVVKVSGEAELMQVAENAQAEGLVAVVIHDSDSAIVLCIGPGPTALVDKVAGHLKLY</sequence>
<keyword evidence="5" id="KW-0472">Membrane</keyword>
<dbReference type="GO" id="GO:0005829">
    <property type="term" value="C:cytosol"/>
    <property type="evidence" value="ECO:0007669"/>
    <property type="project" value="TreeGrafter"/>
</dbReference>
<dbReference type="EMBL" id="GECZ01015168">
    <property type="protein sequence ID" value="JAS54601.1"/>
    <property type="molecule type" value="Transcribed_RNA"/>
</dbReference>
<keyword evidence="2" id="KW-0378">Hydrolase</keyword>
<dbReference type="GO" id="GO:0004045">
    <property type="term" value="F:peptidyl-tRNA hydrolase activity"/>
    <property type="evidence" value="ECO:0007669"/>
    <property type="project" value="UniProtKB-EC"/>
</dbReference>
<feature type="transmembrane region" description="Helical" evidence="5">
    <location>
        <begin position="6"/>
        <end position="27"/>
    </location>
</feature>
<name>A0A1B6FWV5_9HEMI</name>
<evidence type="ECO:0000256" key="1">
    <source>
        <dbReference type="ARBA" id="ARBA00013260"/>
    </source>
</evidence>
<keyword evidence="5" id="KW-0812">Transmembrane</keyword>
<evidence type="ECO:0000256" key="2">
    <source>
        <dbReference type="ARBA" id="ARBA00022801"/>
    </source>
</evidence>
<dbReference type="Gene3D" id="3.40.1490.10">
    <property type="entry name" value="Bit1"/>
    <property type="match status" value="1"/>
</dbReference>
<protein>
    <recommendedName>
        <fullName evidence="1">peptidyl-tRNA hydrolase</fullName>
        <ecNumber evidence="1">3.1.1.29</ecNumber>
    </recommendedName>
</protein>
<reference evidence="6" key="1">
    <citation type="submission" date="2015-11" db="EMBL/GenBank/DDBJ databases">
        <title>De novo transcriptome assembly of four potential Pierce s Disease insect vectors from Arizona vineyards.</title>
        <authorList>
            <person name="Tassone E.E."/>
        </authorList>
    </citation>
    <scope>NUCLEOTIDE SEQUENCE</scope>
</reference>
<dbReference type="PANTHER" id="PTHR12649">
    <property type="entry name" value="PEPTIDYL-TRNA HYDROLASE 2"/>
    <property type="match status" value="1"/>
</dbReference>
<evidence type="ECO:0000313" key="6">
    <source>
        <dbReference type="EMBL" id="JAS54601.1"/>
    </source>
</evidence>
<evidence type="ECO:0000256" key="4">
    <source>
        <dbReference type="ARBA" id="ARBA00048707"/>
    </source>
</evidence>
<evidence type="ECO:0000256" key="5">
    <source>
        <dbReference type="SAM" id="Phobius"/>
    </source>
</evidence>
<dbReference type="Pfam" id="PF01981">
    <property type="entry name" value="PTH2"/>
    <property type="match status" value="1"/>
</dbReference>
<dbReference type="FunFam" id="3.40.1490.10:FF:000002">
    <property type="entry name" value="Peptidyl-tRNA hydrolase 2, mitochondrial"/>
    <property type="match status" value="1"/>
</dbReference>
<dbReference type="EC" id="3.1.1.29" evidence="1"/>
<dbReference type="InterPro" id="IPR002833">
    <property type="entry name" value="PTH2"/>
</dbReference>